<reference evidence="10" key="2">
    <citation type="submission" date="2020-09" db="EMBL/GenBank/DDBJ databases">
        <authorList>
            <person name="Sun Q."/>
            <person name="Kim S."/>
        </authorList>
    </citation>
    <scope>NUCLEOTIDE SEQUENCE</scope>
    <source>
        <strain evidence="10">KCTC 42590</strain>
    </source>
</reference>
<organism evidence="10 11">
    <name type="scientific">Kordiimonas sediminis</name>
    <dbReference type="NCBI Taxonomy" id="1735581"/>
    <lineage>
        <taxon>Bacteria</taxon>
        <taxon>Pseudomonadati</taxon>
        <taxon>Pseudomonadota</taxon>
        <taxon>Alphaproteobacteria</taxon>
        <taxon>Kordiimonadales</taxon>
        <taxon>Kordiimonadaceae</taxon>
        <taxon>Kordiimonas</taxon>
    </lineage>
</organism>
<dbReference type="PANTHER" id="PTHR33209">
    <property type="entry name" value="PROTEASE 4"/>
    <property type="match status" value="1"/>
</dbReference>
<dbReference type="CDD" id="cd07018">
    <property type="entry name" value="S49_SppA_67K_type"/>
    <property type="match status" value="1"/>
</dbReference>
<comment type="subcellular location">
    <subcellularLocation>
        <location evidence="1">Membrane</location>
    </subcellularLocation>
</comment>
<dbReference type="InterPro" id="IPR004634">
    <property type="entry name" value="Pept_S49_pIV"/>
</dbReference>
<evidence type="ECO:0000256" key="1">
    <source>
        <dbReference type="ARBA" id="ARBA00004370"/>
    </source>
</evidence>
<dbReference type="Gene3D" id="6.20.330.10">
    <property type="match status" value="1"/>
</dbReference>
<accession>A0A919AUD7</accession>
<evidence type="ECO:0000256" key="2">
    <source>
        <dbReference type="ARBA" id="ARBA00008683"/>
    </source>
</evidence>
<dbReference type="InterPro" id="IPR047272">
    <property type="entry name" value="S49_SppA_C"/>
</dbReference>
<evidence type="ECO:0000256" key="4">
    <source>
        <dbReference type="ARBA" id="ARBA00022801"/>
    </source>
</evidence>
<reference evidence="10" key="1">
    <citation type="journal article" date="2014" name="Int. J. Syst. Evol. Microbiol.">
        <title>Complete genome sequence of Corynebacterium casei LMG S-19264T (=DSM 44701T), isolated from a smear-ripened cheese.</title>
        <authorList>
            <consortium name="US DOE Joint Genome Institute (JGI-PGF)"/>
            <person name="Walter F."/>
            <person name="Albersmeier A."/>
            <person name="Kalinowski J."/>
            <person name="Ruckert C."/>
        </authorList>
    </citation>
    <scope>NUCLEOTIDE SEQUENCE</scope>
    <source>
        <strain evidence="10">KCTC 42590</strain>
    </source>
</reference>
<sequence length="614" mass="66717">MKGIWEIIKVGLKFVQGLGTTFMGLFVILFIFMIYSAMTNTEPRPTVPNGVVMVLSPSGVVREQIEYPDPLEQVFREYQDFNSTPPQSSYHEIIKAVERATTDSRIAGLAILTDRFAGASPAHLHGIADRIKAFKEAGKPVYAISSAYSQSDYLLASQADKVFMNPEGNVILTGYGRYGTYFKSLLDMIGADINVFRVGTFKSAVEPYIRDDMSAAAKEANQAYLGELWRQYTDKVEQGRGMEPGTLAKSVDETPDLLRAAGGNFGQLAVDMGLVDELVHRIDYREALIEEFGATPDGETFKQISYQAYLAASHQADNSKNKIAVITAQGEIIMGTGPITVAAAETVVSHIRAARNDENVAAIVLRVDSPGGSSFASELIRQELEAAQKINGLPVVASFGPVAASGGYWISATADEIWASPSTITGSIGIFGVIPTFQDTLDKVGIHTDGVGTTKLSGAFDITRDLSEPTKDIIQQSIENGYQNFLTLVANGRGMTVEEVDKIAQGRVWAATTALEYGLVDHLGTFDDAVASAAKKAGVSDYRVSFYRDAPDRLDAMLARLFQSNIFESTTVPDYPVPSPMLKMLTTMKAEADLLLKFNDPMGRYALCLTCQLR</sequence>
<dbReference type="InterPro" id="IPR004635">
    <property type="entry name" value="Pept_S49_SppA"/>
</dbReference>
<dbReference type="CDD" id="cd07023">
    <property type="entry name" value="S49_Sppa_N_C"/>
    <property type="match status" value="1"/>
</dbReference>
<evidence type="ECO:0000256" key="5">
    <source>
        <dbReference type="ARBA" id="ARBA00022825"/>
    </source>
</evidence>
<keyword evidence="8" id="KW-0812">Transmembrane</keyword>
<feature type="active site" description="Nucleophile" evidence="7">
    <location>
        <position position="405"/>
    </location>
</feature>
<keyword evidence="3 10" id="KW-0645">Protease</keyword>
<comment type="similarity">
    <text evidence="2">Belongs to the peptidase S49 family.</text>
</comment>
<dbReference type="GO" id="GO:0016020">
    <property type="term" value="C:membrane"/>
    <property type="evidence" value="ECO:0007669"/>
    <property type="project" value="UniProtKB-SubCell"/>
</dbReference>
<dbReference type="NCBIfam" id="TIGR00706">
    <property type="entry name" value="SppA_dom"/>
    <property type="match status" value="1"/>
</dbReference>
<evidence type="ECO:0000256" key="6">
    <source>
        <dbReference type="ARBA" id="ARBA00023136"/>
    </source>
</evidence>
<dbReference type="Pfam" id="PF01343">
    <property type="entry name" value="Peptidase_S49"/>
    <property type="match status" value="2"/>
</dbReference>
<feature type="transmembrane region" description="Helical" evidence="8">
    <location>
        <begin position="12"/>
        <end position="35"/>
    </location>
</feature>
<gene>
    <name evidence="10" type="ORF">GCM10017044_17780</name>
</gene>
<dbReference type="GO" id="GO:0006465">
    <property type="term" value="P:signal peptide processing"/>
    <property type="evidence" value="ECO:0007669"/>
    <property type="project" value="InterPro"/>
</dbReference>
<dbReference type="GO" id="GO:0008236">
    <property type="term" value="F:serine-type peptidase activity"/>
    <property type="evidence" value="ECO:0007669"/>
    <property type="project" value="UniProtKB-KW"/>
</dbReference>
<name>A0A919AUD7_9PROT</name>
<dbReference type="Proteomes" id="UP000630923">
    <property type="component" value="Unassembled WGS sequence"/>
</dbReference>
<dbReference type="SUPFAM" id="SSF52096">
    <property type="entry name" value="ClpP/crotonase"/>
    <property type="match status" value="2"/>
</dbReference>
<dbReference type="RefSeq" id="WP_191252103.1">
    <property type="nucleotide sequence ID" value="NZ_BNCI01000002.1"/>
</dbReference>
<keyword evidence="6 8" id="KW-0472">Membrane</keyword>
<keyword evidence="5" id="KW-0720">Serine protease</keyword>
<dbReference type="InterPro" id="IPR029045">
    <property type="entry name" value="ClpP/crotonase-like_dom_sf"/>
</dbReference>
<evidence type="ECO:0000256" key="8">
    <source>
        <dbReference type="SAM" id="Phobius"/>
    </source>
</evidence>
<dbReference type="Gene3D" id="3.90.226.10">
    <property type="entry name" value="2-enoyl-CoA Hydratase, Chain A, domain 1"/>
    <property type="match status" value="2"/>
</dbReference>
<keyword evidence="11" id="KW-1185">Reference proteome</keyword>
<comment type="caution">
    <text evidence="10">The sequence shown here is derived from an EMBL/GenBank/DDBJ whole genome shotgun (WGS) entry which is preliminary data.</text>
</comment>
<dbReference type="InterPro" id="IPR047217">
    <property type="entry name" value="S49_SppA_67K_type_N"/>
</dbReference>
<dbReference type="PANTHER" id="PTHR33209:SF1">
    <property type="entry name" value="PEPTIDASE S49 DOMAIN-CONTAINING PROTEIN"/>
    <property type="match status" value="1"/>
</dbReference>
<proteinExistence type="inferred from homology"/>
<evidence type="ECO:0000256" key="7">
    <source>
        <dbReference type="PIRSR" id="PIRSR001217-1"/>
    </source>
</evidence>
<dbReference type="InterPro" id="IPR002142">
    <property type="entry name" value="Peptidase_S49"/>
</dbReference>
<evidence type="ECO:0000259" key="9">
    <source>
        <dbReference type="Pfam" id="PF01343"/>
    </source>
</evidence>
<evidence type="ECO:0000313" key="11">
    <source>
        <dbReference type="Proteomes" id="UP000630923"/>
    </source>
</evidence>
<dbReference type="NCBIfam" id="TIGR00705">
    <property type="entry name" value="SppA_67K"/>
    <property type="match status" value="1"/>
</dbReference>
<feature type="domain" description="Peptidase S49" evidence="9">
    <location>
        <begin position="390"/>
        <end position="539"/>
    </location>
</feature>
<dbReference type="AlphaFoldDB" id="A0A919AUD7"/>
<keyword evidence="8" id="KW-1133">Transmembrane helix</keyword>
<dbReference type="EMBL" id="BNCI01000002">
    <property type="protein sequence ID" value="GHF23655.1"/>
    <property type="molecule type" value="Genomic_DNA"/>
</dbReference>
<feature type="domain" description="Peptidase S49" evidence="9">
    <location>
        <begin position="134"/>
        <end position="281"/>
    </location>
</feature>
<keyword evidence="4" id="KW-0378">Hydrolase</keyword>
<feature type="active site" description="Proton donor/acceptor" evidence="7">
    <location>
        <position position="202"/>
    </location>
</feature>
<dbReference type="PIRSF" id="PIRSF001217">
    <property type="entry name" value="Protease_4_SppA"/>
    <property type="match status" value="1"/>
</dbReference>
<evidence type="ECO:0000256" key="3">
    <source>
        <dbReference type="ARBA" id="ARBA00022670"/>
    </source>
</evidence>
<protein>
    <submittedName>
        <fullName evidence="10">Protease 4</fullName>
    </submittedName>
</protein>
<evidence type="ECO:0000313" key="10">
    <source>
        <dbReference type="EMBL" id="GHF23655.1"/>
    </source>
</evidence>